<dbReference type="Gene3D" id="3.40.50.150">
    <property type="entry name" value="Vaccinia Virus protein VP39"/>
    <property type="match status" value="1"/>
</dbReference>
<gene>
    <name evidence="2" type="ORF">ACFMB1_03190</name>
</gene>
<protein>
    <submittedName>
        <fullName evidence="2">DUF938 domain-containing protein</fullName>
    </submittedName>
</protein>
<dbReference type="PANTHER" id="PTHR20974">
    <property type="entry name" value="UPF0585 PROTEIN CG18661"/>
    <property type="match status" value="1"/>
</dbReference>
<dbReference type="EMBL" id="JBHPON010000001">
    <property type="protein sequence ID" value="MFC6034531.1"/>
    <property type="molecule type" value="Genomic_DNA"/>
</dbReference>
<dbReference type="Pfam" id="PF06080">
    <property type="entry name" value="DUF938"/>
    <property type="match status" value="1"/>
</dbReference>
<evidence type="ECO:0000313" key="3">
    <source>
        <dbReference type="Proteomes" id="UP001596116"/>
    </source>
</evidence>
<dbReference type="Proteomes" id="UP001596116">
    <property type="component" value="Unassembled WGS sequence"/>
</dbReference>
<accession>A0ABW1KRE9</accession>
<dbReference type="SUPFAM" id="SSF53335">
    <property type="entry name" value="S-adenosyl-L-methionine-dependent methyltransferases"/>
    <property type="match status" value="1"/>
</dbReference>
<reference evidence="2 3" key="1">
    <citation type="submission" date="2024-09" db="EMBL/GenBank/DDBJ databases">
        <authorList>
            <person name="Zhang Z.-H."/>
        </authorList>
    </citation>
    <scope>NUCLEOTIDE SEQUENCE [LARGE SCALE GENOMIC DNA]</scope>
    <source>
        <strain evidence="2 3">HHTR114</strain>
    </source>
</reference>
<dbReference type="InterPro" id="IPR029063">
    <property type="entry name" value="SAM-dependent_MTases_sf"/>
</dbReference>
<dbReference type="RefSeq" id="WP_379880143.1">
    <property type="nucleotide sequence ID" value="NZ_JBHPON010000001.1"/>
</dbReference>
<dbReference type="CDD" id="cd02440">
    <property type="entry name" value="AdoMet_MTases"/>
    <property type="match status" value="1"/>
</dbReference>
<proteinExistence type="predicted"/>
<name>A0ABW1KRE9_9PROT</name>
<evidence type="ECO:0000256" key="1">
    <source>
        <dbReference type="SAM" id="MobiDB-lite"/>
    </source>
</evidence>
<dbReference type="PANTHER" id="PTHR20974:SF0">
    <property type="entry name" value="UPF0585 PROTEIN CG18661"/>
    <property type="match status" value="1"/>
</dbReference>
<sequence length="218" mass="23621">MTTPPKETALEQRAAEGAKMYSPSAARNRDNIRDVFVQTMPQEGEILEVGGGTGEHAVHLAAALPQVRWFTGDPDETARASIAAWIADAKLGNLHGPHAIDVTAENWDASLAAAYEGVVSINMIHIAPFTAAEGLFTGAGRLLRPGGKLFLYGPFSRMGVHTAPSNDAFDRSLKSRNPDWGVRDLENDIVPLARKNFLTLDQAVEMPANNFSVIFRKN</sequence>
<evidence type="ECO:0000313" key="2">
    <source>
        <dbReference type="EMBL" id="MFC6034531.1"/>
    </source>
</evidence>
<keyword evidence="3" id="KW-1185">Reference proteome</keyword>
<comment type="caution">
    <text evidence="2">The sequence shown here is derived from an EMBL/GenBank/DDBJ whole genome shotgun (WGS) entry which is preliminary data.</text>
</comment>
<feature type="region of interest" description="Disordered" evidence="1">
    <location>
        <begin position="1"/>
        <end position="23"/>
    </location>
</feature>
<organism evidence="2 3">
    <name type="scientific">Hyphococcus aureus</name>
    <dbReference type="NCBI Taxonomy" id="2666033"/>
    <lineage>
        <taxon>Bacteria</taxon>
        <taxon>Pseudomonadati</taxon>
        <taxon>Pseudomonadota</taxon>
        <taxon>Alphaproteobacteria</taxon>
        <taxon>Parvularculales</taxon>
        <taxon>Parvularculaceae</taxon>
        <taxon>Hyphococcus</taxon>
    </lineage>
</organism>
<dbReference type="InterPro" id="IPR010342">
    <property type="entry name" value="DUF938"/>
</dbReference>